<feature type="domain" description="MGS-like" evidence="15">
    <location>
        <begin position="129"/>
        <end position="271"/>
    </location>
</feature>
<dbReference type="PROSITE" id="PS51855">
    <property type="entry name" value="MGS"/>
    <property type="match status" value="1"/>
</dbReference>
<dbReference type="GO" id="GO:0005524">
    <property type="term" value="F:ATP binding"/>
    <property type="evidence" value="ECO:0007669"/>
    <property type="project" value="UniProtKB-UniRule"/>
</dbReference>
<evidence type="ECO:0000259" key="14">
    <source>
        <dbReference type="PROSITE" id="PS50975"/>
    </source>
</evidence>
<keyword evidence="8" id="KW-0677">Repeat</keyword>
<evidence type="ECO:0000256" key="6">
    <source>
        <dbReference type="ARBA" id="ARBA00022605"/>
    </source>
</evidence>
<dbReference type="Pfam" id="PF02142">
    <property type="entry name" value="MGS"/>
    <property type="match status" value="1"/>
</dbReference>
<evidence type="ECO:0000256" key="7">
    <source>
        <dbReference type="ARBA" id="ARBA00022723"/>
    </source>
</evidence>
<reference evidence="16 17" key="1">
    <citation type="journal article" date="2020" name="Biotechnol. Biofuels">
        <title>New insights from the biogas microbiome by comprehensive genome-resolved metagenomics of nearly 1600 species originating from multiple anaerobic digesters.</title>
        <authorList>
            <person name="Campanaro S."/>
            <person name="Treu L."/>
            <person name="Rodriguez-R L.M."/>
            <person name="Kovalovszki A."/>
            <person name="Ziels R.M."/>
            <person name="Maus I."/>
            <person name="Zhu X."/>
            <person name="Kougias P.G."/>
            <person name="Basile A."/>
            <person name="Luo G."/>
            <person name="Schluter A."/>
            <person name="Konstantinidis K.T."/>
            <person name="Angelidaki I."/>
        </authorList>
    </citation>
    <scope>NUCLEOTIDE SEQUENCE [LARGE SCALE GENOMIC DNA]</scope>
    <source>
        <strain evidence="16">AS27yjCOA_65</strain>
    </source>
</reference>
<keyword evidence="7" id="KW-0479">Metal-binding</keyword>
<sequence length="274" mass="29738">KRQAKILALELKVVGLLNVQFAVVQNKDVFILEANPRASRTVPFVSKAMGIPWAKIAARLMVGQTLEELGIKEQKRLPYFAIKACAFTFNRFPGVDILLGPEMKSTGEVMGIHESFAGAFAKAQAATQTLLPTEGTAFISVRDDDKVEDVVRIAQKLLNLGFKLVGTAGTSEFLSSKGINITKINKVREGSPHVVDVLGEGKISLVINTPEEGGTFLDSRSIRIVASELRVPTYTTLAAASAAVQSIETLKENRTLGVRAIQEYHKAFSGEVRL</sequence>
<evidence type="ECO:0000259" key="15">
    <source>
        <dbReference type="PROSITE" id="PS51855"/>
    </source>
</evidence>
<dbReference type="GO" id="GO:0004088">
    <property type="term" value="F:carbamoyl-phosphate synthase (glutamine-hydrolyzing) activity"/>
    <property type="evidence" value="ECO:0007669"/>
    <property type="project" value="UniProtKB-EC"/>
</dbReference>
<evidence type="ECO:0000313" key="17">
    <source>
        <dbReference type="Proteomes" id="UP000524246"/>
    </source>
</evidence>
<dbReference type="GO" id="GO:0046872">
    <property type="term" value="F:metal ion binding"/>
    <property type="evidence" value="ECO:0007669"/>
    <property type="project" value="UniProtKB-KW"/>
</dbReference>
<protein>
    <recommendedName>
        <fullName evidence="3">carbamoyl-phosphate synthase (glutamine-hydrolyzing)</fullName>
        <ecNumber evidence="3">6.3.5.5</ecNumber>
    </recommendedName>
</protein>
<evidence type="ECO:0000256" key="2">
    <source>
        <dbReference type="ARBA" id="ARBA00009799"/>
    </source>
</evidence>
<keyword evidence="5 16" id="KW-0436">Ligase</keyword>
<dbReference type="Gene3D" id="3.40.50.1380">
    <property type="entry name" value="Methylglyoxal synthase-like domain"/>
    <property type="match status" value="1"/>
</dbReference>
<dbReference type="Gene3D" id="3.30.470.20">
    <property type="entry name" value="ATP-grasp fold, B domain"/>
    <property type="match status" value="1"/>
</dbReference>
<dbReference type="EMBL" id="JAAZON010000543">
    <property type="protein sequence ID" value="NMC63861.1"/>
    <property type="molecule type" value="Genomic_DNA"/>
</dbReference>
<dbReference type="InterPro" id="IPR036914">
    <property type="entry name" value="MGS-like_dom_sf"/>
</dbReference>
<dbReference type="InterPro" id="IPR011607">
    <property type="entry name" value="MGS-like_dom"/>
</dbReference>
<name>A0A7X9FT71_9DELT</name>
<evidence type="ECO:0000256" key="4">
    <source>
        <dbReference type="ARBA" id="ARBA00022571"/>
    </source>
</evidence>
<dbReference type="PANTHER" id="PTHR11405">
    <property type="entry name" value="CARBAMOYLTRANSFERASE FAMILY MEMBER"/>
    <property type="match status" value="1"/>
</dbReference>
<dbReference type="GO" id="GO:0006526">
    <property type="term" value="P:L-arginine biosynthetic process"/>
    <property type="evidence" value="ECO:0007669"/>
    <property type="project" value="UniProtKB-KW"/>
</dbReference>
<evidence type="ECO:0000256" key="8">
    <source>
        <dbReference type="ARBA" id="ARBA00022737"/>
    </source>
</evidence>
<evidence type="ECO:0000313" key="16">
    <source>
        <dbReference type="EMBL" id="NMC63861.1"/>
    </source>
</evidence>
<evidence type="ECO:0000256" key="13">
    <source>
        <dbReference type="PROSITE-ProRule" id="PRU00409"/>
    </source>
</evidence>
<proteinExistence type="inferred from homology"/>
<dbReference type="PROSITE" id="PS00867">
    <property type="entry name" value="CPSASE_2"/>
    <property type="match status" value="1"/>
</dbReference>
<dbReference type="SMART" id="SM00851">
    <property type="entry name" value="MGS"/>
    <property type="match status" value="1"/>
</dbReference>
<dbReference type="PANTHER" id="PTHR11405:SF53">
    <property type="entry name" value="CARBAMOYL-PHOSPHATE SYNTHASE [AMMONIA], MITOCHONDRIAL"/>
    <property type="match status" value="1"/>
</dbReference>
<accession>A0A7X9FT71</accession>
<comment type="similarity">
    <text evidence="2">Belongs to the CarB family.</text>
</comment>
<dbReference type="AlphaFoldDB" id="A0A7X9FT71"/>
<dbReference type="CDD" id="cd01424">
    <property type="entry name" value="MGS_CPS_II"/>
    <property type="match status" value="1"/>
</dbReference>
<dbReference type="EC" id="6.3.5.5" evidence="3"/>
<keyword evidence="6" id="KW-0028">Amino-acid biosynthesis</keyword>
<keyword evidence="11" id="KW-0464">Manganese</keyword>
<feature type="domain" description="ATP-grasp" evidence="14">
    <location>
        <begin position="11"/>
        <end position="62"/>
    </location>
</feature>
<evidence type="ECO:0000256" key="9">
    <source>
        <dbReference type="ARBA" id="ARBA00022741"/>
    </source>
</evidence>
<dbReference type="PROSITE" id="PS50975">
    <property type="entry name" value="ATP_GRASP"/>
    <property type="match status" value="1"/>
</dbReference>
<dbReference type="Proteomes" id="UP000524246">
    <property type="component" value="Unassembled WGS sequence"/>
</dbReference>
<comment type="caution">
    <text evidence="16">The sequence shown here is derived from an EMBL/GenBank/DDBJ whole genome shotgun (WGS) entry which is preliminary data.</text>
</comment>
<evidence type="ECO:0000256" key="5">
    <source>
        <dbReference type="ARBA" id="ARBA00022598"/>
    </source>
</evidence>
<dbReference type="GO" id="GO:0005737">
    <property type="term" value="C:cytoplasm"/>
    <property type="evidence" value="ECO:0007669"/>
    <property type="project" value="TreeGrafter"/>
</dbReference>
<dbReference type="InterPro" id="IPR011761">
    <property type="entry name" value="ATP-grasp"/>
</dbReference>
<evidence type="ECO:0000256" key="10">
    <source>
        <dbReference type="ARBA" id="ARBA00022840"/>
    </source>
</evidence>
<dbReference type="FunFam" id="3.30.470.20:FF:000026">
    <property type="entry name" value="Carbamoyl-phosphate synthase large chain"/>
    <property type="match status" value="1"/>
</dbReference>
<evidence type="ECO:0000256" key="1">
    <source>
        <dbReference type="ARBA" id="ARBA00005077"/>
    </source>
</evidence>
<comment type="catalytic activity">
    <reaction evidence="12">
        <text>hydrogencarbonate + L-glutamine + 2 ATP + H2O = carbamoyl phosphate + L-glutamate + 2 ADP + phosphate + 2 H(+)</text>
        <dbReference type="Rhea" id="RHEA:18633"/>
        <dbReference type="ChEBI" id="CHEBI:15377"/>
        <dbReference type="ChEBI" id="CHEBI:15378"/>
        <dbReference type="ChEBI" id="CHEBI:17544"/>
        <dbReference type="ChEBI" id="CHEBI:29985"/>
        <dbReference type="ChEBI" id="CHEBI:30616"/>
        <dbReference type="ChEBI" id="CHEBI:43474"/>
        <dbReference type="ChEBI" id="CHEBI:58228"/>
        <dbReference type="ChEBI" id="CHEBI:58359"/>
        <dbReference type="ChEBI" id="CHEBI:456216"/>
        <dbReference type="EC" id="6.3.5.5"/>
    </reaction>
</comment>
<evidence type="ECO:0000256" key="11">
    <source>
        <dbReference type="ARBA" id="ARBA00023211"/>
    </source>
</evidence>
<dbReference type="InterPro" id="IPR005479">
    <property type="entry name" value="CPAse_ATP-bd"/>
</dbReference>
<evidence type="ECO:0000256" key="3">
    <source>
        <dbReference type="ARBA" id="ARBA00012738"/>
    </source>
</evidence>
<keyword evidence="10 13" id="KW-0067">ATP-binding</keyword>
<keyword evidence="4" id="KW-0055">Arginine biosynthesis</keyword>
<comment type="pathway">
    <text evidence="1">Amino-acid biosynthesis; L-arginine biosynthesis; carbamoyl phosphate from bicarbonate: step 1/1.</text>
</comment>
<evidence type="ECO:0000256" key="12">
    <source>
        <dbReference type="ARBA" id="ARBA00048816"/>
    </source>
</evidence>
<keyword evidence="9 13" id="KW-0547">Nucleotide-binding</keyword>
<feature type="non-terminal residue" evidence="16">
    <location>
        <position position="1"/>
    </location>
</feature>
<dbReference type="SUPFAM" id="SSF56059">
    <property type="entry name" value="Glutathione synthetase ATP-binding domain-like"/>
    <property type="match status" value="1"/>
</dbReference>
<dbReference type="GO" id="GO:0006541">
    <property type="term" value="P:glutamine metabolic process"/>
    <property type="evidence" value="ECO:0007669"/>
    <property type="project" value="TreeGrafter"/>
</dbReference>
<dbReference type="Pfam" id="PF02786">
    <property type="entry name" value="CPSase_L_D2"/>
    <property type="match status" value="1"/>
</dbReference>
<gene>
    <name evidence="16" type="primary">carB</name>
    <name evidence="16" type="ORF">GYA55_11920</name>
</gene>
<dbReference type="InterPro" id="IPR033937">
    <property type="entry name" value="MGS_CPS_CarB"/>
</dbReference>
<dbReference type="SUPFAM" id="SSF52335">
    <property type="entry name" value="Methylglyoxal synthase-like"/>
    <property type="match status" value="1"/>
</dbReference>
<organism evidence="16 17">
    <name type="scientific">SAR324 cluster bacterium</name>
    <dbReference type="NCBI Taxonomy" id="2024889"/>
    <lineage>
        <taxon>Bacteria</taxon>
        <taxon>Deltaproteobacteria</taxon>
        <taxon>SAR324 cluster</taxon>
    </lineage>
</organism>